<protein>
    <submittedName>
        <fullName evidence="3">Uncharacterized protein</fullName>
    </submittedName>
</protein>
<name>A0A926VJD1_9CYAN</name>
<feature type="signal peptide" evidence="2">
    <location>
        <begin position="1"/>
        <end position="25"/>
    </location>
</feature>
<reference evidence="3" key="2">
    <citation type="submission" date="2020-08" db="EMBL/GenBank/DDBJ databases">
        <authorList>
            <person name="Chen M."/>
            <person name="Teng W."/>
            <person name="Zhao L."/>
            <person name="Hu C."/>
            <person name="Zhou Y."/>
            <person name="Han B."/>
            <person name="Song L."/>
            <person name="Shu W."/>
        </authorList>
    </citation>
    <scope>NUCLEOTIDE SEQUENCE</scope>
    <source>
        <strain evidence="3">FACHB-1375</strain>
    </source>
</reference>
<keyword evidence="2" id="KW-0732">Signal</keyword>
<dbReference type="RefSeq" id="WP_190468252.1">
    <property type="nucleotide sequence ID" value="NZ_JACJPW010000060.1"/>
</dbReference>
<accession>A0A926VJD1</accession>
<keyword evidence="4" id="KW-1185">Reference proteome</keyword>
<evidence type="ECO:0000313" key="3">
    <source>
        <dbReference type="EMBL" id="MBD2183599.1"/>
    </source>
</evidence>
<dbReference type="Proteomes" id="UP000641646">
    <property type="component" value="Unassembled WGS sequence"/>
</dbReference>
<comment type="caution">
    <text evidence="3">The sequence shown here is derived from an EMBL/GenBank/DDBJ whole genome shotgun (WGS) entry which is preliminary data.</text>
</comment>
<gene>
    <name evidence="3" type="ORF">H6G03_21480</name>
</gene>
<dbReference type="AlphaFoldDB" id="A0A926VJD1"/>
<feature type="compositionally biased region" description="Polar residues" evidence="1">
    <location>
        <begin position="184"/>
        <end position="200"/>
    </location>
</feature>
<organism evidence="3 4">
    <name type="scientific">Aerosakkonema funiforme FACHB-1375</name>
    <dbReference type="NCBI Taxonomy" id="2949571"/>
    <lineage>
        <taxon>Bacteria</taxon>
        <taxon>Bacillati</taxon>
        <taxon>Cyanobacteriota</taxon>
        <taxon>Cyanophyceae</taxon>
        <taxon>Oscillatoriophycideae</taxon>
        <taxon>Aerosakkonematales</taxon>
        <taxon>Aerosakkonemataceae</taxon>
        <taxon>Aerosakkonema</taxon>
    </lineage>
</organism>
<evidence type="ECO:0000256" key="2">
    <source>
        <dbReference type="SAM" id="SignalP"/>
    </source>
</evidence>
<reference evidence="3" key="1">
    <citation type="journal article" date="2015" name="ISME J.">
        <title>Draft Genome Sequence of Streptomyces incarnatus NRRL8089, which Produces the Nucleoside Antibiotic Sinefungin.</title>
        <authorList>
            <person name="Oshima K."/>
            <person name="Hattori M."/>
            <person name="Shimizu H."/>
            <person name="Fukuda K."/>
            <person name="Nemoto M."/>
            <person name="Inagaki K."/>
            <person name="Tamura T."/>
        </authorList>
    </citation>
    <scope>NUCLEOTIDE SEQUENCE</scope>
    <source>
        <strain evidence="3">FACHB-1375</strain>
    </source>
</reference>
<sequence>MLKALRSGAVLSAIAIATISYPAIGQPQITQYGFPVKSPEVETGDLPCYMITSNARTLDLGRLCGGTSQTATSAFQQSGRLRSVRRARLNNSQYALQYQRLADTYPDTNVRRRLAVNSSYTESVCQRLEQGLSVEQIRSEDIAQLQPSGNFTQDNARKQNIEITLKLAPQYYCPESSAGESGDRNTGSDLQNSGRRSTNEQPDDDSFRQPNLEPSRFAPTRNLEPSRLAPTPNFSITTP</sequence>
<feature type="region of interest" description="Disordered" evidence="1">
    <location>
        <begin position="174"/>
        <end position="239"/>
    </location>
</feature>
<dbReference type="EMBL" id="JACJPW010000060">
    <property type="protein sequence ID" value="MBD2183599.1"/>
    <property type="molecule type" value="Genomic_DNA"/>
</dbReference>
<proteinExistence type="predicted"/>
<evidence type="ECO:0000256" key="1">
    <source>
        <dbReference type="SAM" id="MobiDB-lite"/>
    </source>
</evidence>
<feature type="chain" id="PRO_5036689121" evidence="2">
    <location>
        <begin position="26"/>
        <end position="239"/>
    </location>
</feature>
<evidence type="ECO:0000313" key="4">
    <source>
        <dbReference type="Proteomes" id="UP000641646"/>
    </source>
</evidence>